<dbReference type="GO" id="GO:0031012">
    <property type="term" value="C:extracellular matrix"/>
    <property type="evidence" value="ECO:0007669"/>
    <property type="project" value="TreeGrafter"/>
</dbReference>
<keyword evidence="2" id="KW-0732">Signal</keyword>
<dbReference type="GO" id="GO:0035803">
    <property type="term" value="P:egg coat formation"/>
    <property type="evidence" value="ECO:0007669"/>
    <property type="project" value="TreeGrafter"/>
</dbReference>
<keyword evidence="4" id="KW-1185">Reference proteome</keyword>
<dbReference type="AlphaFoldDB" id="A0A5C6PL95"/>
<evidence type="ECO:0000313" key="4">
    <source>
        <dbReference type="Proteomes" id="UP000324091"/>
    </source>
</evidence>
<dbReference type="GO" id="GO:0007339">
    <property type="term" value="P:binding of sperm to zona pellucida"/>
    <property type="evidence" value="ECO:0007669"/>
    <property type="project" value="TreeGrafter"/>
</dbReference>
<dbReference type="GO" id="GO:2000344">
    <property type="term" value="P:positive regulation of acrosome reaction"/>
    <property type="evidence" value="ECO:0007669"/>
    <property type="project" value="TreeGrafter"/>
</dbReference>
<evidence type="ECO:0000313" key="3">
    <source>
        <dbReference type="EMBL" id="TWW80153.1"/>
    </source>
</evidence>
<reference evidence="3 4" key="1">
    <citation type="submission" date="2019-04" db="EMBL/GenBank/DDBJ databases">
        <title>Chromosome genome assembly for Takifugu flavidus.</title>
        <authorList>
            <person name="Xiao S."/>
        </authorList>
    </citation>
    <scope>NUCLEOTIDE SEQUENCE [LARGE SCALE GENOMIC DNA]</scope>
    <source>
        <strain evidence="3">HTHZ2018</strain>
        <tissue evidence="3">Muscle</tissue>
    </source>
</reference>
<feature type="signal peptide" evidence="2">
    <location>
        <begin position="1"/>
        <end position="18"/>
    </location>
</feature>
<protein>
    <recommendedName>
        <fullName evidence="5">ZP domain-containing protein</fullName>
    </recommendedName>
</protein>
<dbReference type="Gene3D" id="2.60.40.3210">
    <property type="entry name" value="Zona pellucida, ZP-N domain"/>
    <property type="match status" value="1"/>
</dbReference>
<dbReference type="PANTHER" id="PTHR11576:SF15">
    <property type="entry name" value="ZONA PELLUCIDA SPERM-BINDING PROTEIN 3-LIKE"/>
    <property type="match status" value="1"/>
</dbReference>
<feature type="chain" id="PRO_5023087966" description="ZP domain-containing protein" evidence="2">
    <location>
        <begin position="19"/>
        <end position="215"/>
    </location>
</feature>
<name>A0A5C6PL95_9TELE</name>
<proteinExistence type="predicted"/>
<organism evidence="3 4">
    <name type="scientific">Takifugu flavidus</name>
    <name type="common">sansaifugu</name>
    <dbReference type="NCBI Taxonomy" id="433684"/>
    <lineage>
        <taxon>Eukaryota</taxon>
        <taxon>Metazoa</taxon>
        <taxon>Chordata</taxon>
        <taxon>Craniata</taxon>
        <taxon>Vertebrata</taxon>
        <taxon>Euteleostomi</taxon>
        <taxon>Actinopterygii</taxon>
        <taxon>Neopterygii</taxon>
        <taxon>Teleostei</taxon>
        <taxon>Neoteleostei</taxon>
        <taxon>Acanthomorphata</taxon>
        <taxon>Eupercaria</taxon>
        <taxon>Tetraodontiformes</taxon>
        <taxon>Tetradontoidea</taxon>
        <taxon>Tetraodontidae</taxon>
        <taxon>Takifugu</taxon>
    </lineage>
</organism>
<dbReference type="PANTHER" id="PTHR11576">
    <property type="entry name" value="ZONA PELLUCIDA SPERM-BINDING PROTEIN 3"/>
    <property type="match status" value="1"/>
</dbReference>
<dbReference type="GO" id="GO:0032190">
    <property type="term" value="F:acrosin binding"/>
    <property type="evidence" value="ECO:0007669"/>
    <property type="project" value="TreeGrafter"/>
</dbReference>
<evidence type="ECO:0000256" key="1">
    <source>
        <dbReference type="SAM" id="MobiDB-lite"/>
    </source>
</evidence>
<comment type="caution">
    <text evidence="3">The sequence shown here is derived from an EMBL/GenBank/DDBJ whole genome shotgun (WGS) entry which is preliminary data.</text>
</comment>
<evidence type="ECO:0008006" key="5">
    <source>
        <dbReference type="Google" id="ProtNLM"/>
    </source>
</evidence>
<dbReference type="EMBL" id="RHFK02000002">
    <property type="protein sequence ID" value="TWW80153.1"/>
    <property type="molecule type" value="Genomic_DNA"/>
</dbReference>
<evidence type="ECO:0000256" key="2">
    <source>
        <dbReference type="SAM" id="SignalP"/>
    </source>
</evidence>
<sequence>MVIVSLFLLLPMLTSAHGETNPSSEDKKKWAIREVSRRENPTLPPPYLHLPVFVDSQMLVDKEHFSPARGTGQEPLPEQVREILLPLLNTITIGPPTDSGVPVKVSCREKTMVVRVHRSILGSGPHLHVKLGTCHANEYSKDYLYFEYDIGMCGTKRTRLYMHCSMSVDYSTPTPTAKSCNYDSHTGSHMRSGIVVDQEEPRSHCTSAYASPDHH</sequence>
<accession>A0A5C6PL95</accession>
<feature type="region of interest" description="Disordered" evidence="1">
    <location>
        <begin position="194"/>
        <end position="215"/>
    </location>
</feature>
<dbReference type="Proteomes" id="UP000324091">
    <property type="component" value="Chromosome 10"/>
</dbReference>
<gene>
    <name evidence="3" type="ORF">D4764_10G0011830</name>
</gene>